<dbReference type="OrthoDB" id="6155932at2759"/>
<dbReference type="GeneID" id="111107453"/>
<dbReference type="PROSITE" id="PS50800">
    <property type="entry name" value="SAP"/>
    <property type="match status" value="1"/>
</dbReference>
<reference evidence="3" key="1">
    <citation type="submission" date="2025-08" db="UniProtKB">
        <authorList>
            <consortium name="RefSeq"/>
        </authorList>
    </citation>
    <scope>IDENTIFICATION</scope>
    <source>
        <tissue evidence="3">Whole sample</tissue>
    </source>
</reference>
<evidence type="ECO:0000259" key="1">
    <source>
        <dbReference type="PROSITE" id="PS50800"/>
    </source>
</evidence>
<dbReference type="PANTHER" id="PTHR46609">
    <property type="entry name" value="EXONUCLEASE, PHAGE-TYPE/RECB, C-TERMINAL DOMAIN-CONTAINING PROTEIN"/>
    <property type="match status" value="1"/>
</dbReference>
<dbReference type="Proteomes" id="UP000694844">
    <property type="component" value="Chromosome 8"/>
</dbReference>
<dbReference type="RefSeq" id="XP_022298372.1">
    <property type="nucleotide sequence ID" value="XM_022442664.1"/>
</dbReference>
<dbReference type="PANTHER" id="PTHR46609:SF8">
    <property type="entry name" value="YQAJ VIRAL RECOMBINASE DOMAIN-CONTAINING PROTEIN"/>
    <property type="match status" value="1"/>
</dbReference>
<dbReference type="SUPFAM" id="SSF68906">
    <property type="entry name" value="SAP domain"/>
    <property type="match status" value="1"/>
</dbReference>
<gene>
    <name evidence="3" type="primary">LOC111107453</name>
</gene>
<accession>A0A8B8B4P1</accession>
<dbReference type="GO" id="GO:0006281">
    <property type="term" value="P:DNA repair"/>
    <property type="evidence" value="ECO:0007669"/>
    <property type="project" value="UniProtKB-ARBA"/>
</dbReference>
<dbReference type="Gene3D" id="1.10.720.30">
    <property type="entry name" value="SAP domain"/>
    <property type="match status" value="1"/>
</dbReference>
<feature type="domain" description="SAP" evidence="1">
    <location>
        <begin position="9"/>
        <end position="43"/>
    </location>
</feature>
<keyword evidence="2" id="KW-1185">Reference proteome</keyword>
<dbReference type="InterPro" id="IPR011604">
    <property type="entry name" value="PDDEXK-like_dom_sf"/>
</dbReference>
<organism evidence="2 3">
    <name type="scientific">Crassostrea virginica</name>
    <name type="common">Eastern oyster</name>
    <dbReference type="NCBI Taxonomy" id="6565"/>
    <lineage>
        <taxon>Eukaryota</taxon>
        <taxon>Metazoa</taxon>
        <taxon>Spiralia</taxon>
        <taxon>Lophotrochozoa</taxon>
        <taxon>Mollusca</taxon>
        <taxon>Bivalvia</taxon>
        <taxon>Autobranchia</taxon>
        <taxon>Pteriomorphia</taxon>
        <taxon>Ostreida</taxon>
        <taxon>Ostreoidea</taxon>
        <taxon>Ostreidae</taxon>
        <taxon>Crassostrea</taxon>
    </lineage>
</organism>
<dbReference type="AlphaFoldDB" id="A0A8B8B4P1"/>
<protein>
    <submittedName>
        <fullName evidence="3">Uncharacterized protein LOC111107453</fullName>
    </submittedName>
</protein>
<dbReference type="SMART" id="SM00513">
    <property type="entry name" value="SAP"/>
    <property type="match status" value="1"/>
</dbReference>
<dbReference type="InterPro" id="IPR003034">
    <property type="entry name" value="SAP_dom"/>
</dbReference>
<name>A0A8B8B4P1_CRAVI</name>
<dbReference type="SUPFAM" id="SSF52980">
    <property type="entry name" value="Restriction endonuclease-like"/>
    <property type="match status" value="1"/>
</dbReference>
<evidence type="ECO:0000313" key="2">
    <source>
        <dbReference type="Proteomes" id="UP000694844"/>
    </source>
</evidence>
<dbReference type="InterPro" id="IPR036361">
    <property type="entry name" value="SAP_dom_sf"/>
</dbReference>
<dbReference type="Gene3D" id="3.90.320.10">
    <property type="match status" value="1"/>
</dbReference>
<sequence length="207" mass="24472">MDVEENSRYISWAVSKLKQELIARGASTRGRKTDLIERLLAYDRNNNFKSDPVILPTPLEVSWPTKGFQQLTEEHRNLLPSVCQEQIDLYFVHRLAGDKQCCGDFKAIEKGRLLVESDRIFAVSFHASDSSIYFSGIVLRQNSDYYFQIQGQLYISQRHYYYFVVFTFKDFFVQKIEFDRKYCEGSLLPKLDLFYTNHFRPYLFSTF</sequence>
<dbReference type="InterPro" id="IPR051703">
    <property type="entry name" value="NF-kappa-B_Signaling_Reg"/>
</dbReference>
<proteinExistence type="predicted"/>
<evidence type="ECO:0000313" key="3">
    <source>
        <dbReference type="RefSeq" id="XP_022298372.1"/>
    </source>
</evidence>
<dbReference type="KEGG" id="cvn:111107453"/>
<dbReference type="InterPro" id="IPR011335">
    <property type="entry name" value="Restrct_endonuc-II-like"/>
</dbReference>
<dbReference type="Pfam" id="PF02037">
    <property type="entry name" value="SAP"/>
    <property type="match status" value="1"/>
</dbReference>